<evidence type="ECO:0000313" key="4">
    <source>
        <dbReference type="Proteomes" id="UP001066276"/>
    </source>
</evidence>
<dbReference type="AlphaFoldDB" id="A0AAV7U683"/>
<evidence type="ECO:0000256" key="1">
    <source>
        <dbReference type="SAM" id="MobiDB-lite"/>
    </source>
</evidence>
<reference evidence="3" key="1">
    <citation type="journal article" date="2022" name="bioRxiv">
        <title>Sequencing and chromosome-scale assembly of the giantPleurodeles waltlgenome.</title>
        <authorList>
            <person name="Brown T."/>
            <person name="Elewa A."/>
            <person name="Iarovenko S."/>
            <person name="Subramanian E."/>
            <person name="Araus A.J."/>
            <person name="Petzold A."/>
            <person name="Susuki M."/>
            <person name="Suzuki K.-i.T."/>
            <person name="Hayashi T."/>
            <person name="Toyoda A."/>
            <person name="Oliveira C."/>
            <person name="Osipova E."/>
            <person name="Leigh N.D."/>
            <person name="Simon A."/>
            <person name="Yun M.H."/>
        </authorList>
    </citation>
    <scope>NUCLEOTIDE SEQUENCE</scope>
    <source>
        <strain evidence="3">20211129_DDA</strain>
        <tissue evidence="3">Liver</tissue>
    </source>
</reference>
<dbReference type="PANTHER" id="PTHR33198">
    <property type="entry name" value="ANK_REP_REGION DOMAIN-CONTAINING PROTEIN-RELATED"/>
    <property type="match status" value="1"/>
</dbReference>
<sequence length="212" mass="23979">MLAAHFKSKLNVVLERHKFFARSQGKLESVGNFVAALRTLARTCDFGDISDSPIRDQLVRCTNSKRVQEKLLTKNPNLREAIAIVEGYVSNVLKRVVPAANGPAPQQHIRNLYCNHGRTSALWAKAEPGGPAHQERIPEYIPQRRAKNPMKVIGLAWAIGFPSGILLFLFAKREVDKKRLRQLKVRQRMKASNEGEYESGRYRKVPLDEAKP</sequence>
<keyword evidence="2" id="KW-1133">Transmembrane helix</keyword>
<gene>
    <name evidence="3" type="ORF">NDU88_000966</name>
</gene>
<keyword evidence="4" id="KW-1185">Reference proteome</keyword>
<feature type="region of interest" description="Disordered" evidence="1">
    <location>
        <begin position="186"/>
        <end position="212"/>
    </location>
</feature>
<name>A0AAV7U683_PLEWA</name>
<feature type="compositionally biased region" description="Basic and acidic residues" evidence="1">
    <location>
        <begin position="198"/>
        <end position="212"/>
    </location>
</feature>
<evidence type="ECO:0000313" key="3">
    <source>
        <dbReference type="EMBL" id="KAJ1184156.1"/>
    </source>
</evidence>
<dbReference type="Proteomes" id="UP001066276">
    <property type="component" value="Chromosome 3_1"/>
</dbReference>
<dbReference type="EMBL" id="JANPWB010000005">
    <property type="protein sequence ID" value="KAJ1184156.1"/>
    <property type="molecule type" value="Genomic_DNA"/>
</dbReference>
<keyword evidence="2" id="KW-0812">Transmembrane</keyword>
<comment type="caution">
    <text evidence="3">The sequence shown here is derived from an EMBL/GenBank/DDBJ whole genome shotgun (WGS) entry which is preliminary data.</text>
</comment>
<evidence type="ECO:0000256" key="2">
    <source>
        <dbReference type="SAM" id="Phobius"/>
    </source>
</evidence>
<protein>
    <submittedName>
        <fullName evidence="3">Uncharacterized protein</fullName>
    </submittedName>
</protein>
<dbReference type="InterPro" id="IPR031833">
    <property type="entry name" value="DUF4748"/>
</dbReference>
<accession>A0AAV7U683</accession>
<keyword evidence="2" id="KW-0472">Membrane</keyword>
<feature type="transmembrane region" description="Helical" evidence="2">
    <location>
        <begin position="152"/>
        <end position="171"/>
    </location>
</feature>
<organism evidence="3 4">
    <name type="scientific">Pleurodeles waltl</name>
    <name type="common">Iberian ribbed newt</name>
    <dbReference type="NCBI Taxonomy" id="8319"/>
    <lineage>
        <taxon>Eukaryota</taxon>
        <taxon>Metazoa</taxon>
        <taxon>Chordata</taxon>
        <taxon>Craniata</taxon>
        <taxon>Vertebrata</taxon>
        <taxon>Euteleostomi</taxon>
        <taxon>Amphibia</taxon>
        <taxon>Batrachia</taxon>
        <taxon>Caudata</taxon>
        <taxon>Salamandroidea</taxon>
        <taxon>Salamandridae</taxon>
        <taxon>Pleurodelinae</taxon>
        <taxon>Pleurodeles</taxon>
    </lineage>
</organism>
<proteinExistence type="predicted"/>
<dbReference type="Pfam" id="PF15932">
    <property type="entry name" value="DUF4748"/>
    <property type="match status" value="1"/>
</dbReference>